<reference evidence="2" key="1">
    <citation type="submission" date="2016-03" db="EMBL/GenBank/DDBJ databases">
        <title>Mechanisms controlling the formation of the plant cell surface in tip-growing cells are functionally conserved among land plants.</title>
        <authorList>
            <person name="Honkanen S."/>
            <person name="Jones V.A."/>
            <person name="Morieri G."/>
            <person name="Champion C."/>
            <person name="Hetherington A.J."/>
            <person name="Kelly S."/>
            <person name="Saint-Marcoux D."/>
            <person name="Proust H."/>
            <person name="Prescott H."/>
            <person name="Dolan L."/>
        </authorList>
    </citation>
    <scope>NUCLEOTIDE SEQUENCE [LARGE SCALE GENOMIC DNA]</scope>
    <source>
        <tissue evidence="2">Whole gametophyte</tissue>
    </source>
</reference>
<dbReference type="EMBL" id="LVLJ01002613">
    <property type="protein sequence ID" value="OAE24336.1"/>
    <property type="molecule type" value="Genomic_DNA"/>
</dbReference>
<feature type="region of interest" description="Disordered" evidence="1">
    <location>
        <begin position="459"/>
        <end position="563"/>
    </location>
</feature>
<feature type="compositionally biased region" description="Polar residues" evidence="1">
    <location>
        <begin position="420"/>
        <end position="439"/>
    </location>
</feature>
<sequence length="574" mass="63328">MERNCPNLAYSARHGLDVPHSGPRKGKDMEQLEPKVGTPLPGVITETKSKAEDRAKTDIGNSIPSHSGAARKRKEYQIEASRFDSTMFDSKRIRQSTHRSSRRRETTKTQKGGSCNVDMGGGERKKVASKHLSSSLLPPTRAAFSLYERQIKREKVLRLASGAVETSIASSDDAGDDKRSGGNTSTLTSNEDGDRRLISFQVSKFVGQANNRFGRYAVPSEDDSFTGVVRKDVTGPKYLQSSGHQSLRWKQTREVDGEVISGSHVKTSSSYTARDSELNRVFGVGLWKTEYEKSTDQRLVASTMDSGCSDEADNDSSRDTRDRDPDVRSLKLKQGCAKYGLSNISREHQSSSVVTDLCASSGSVSLWLEGERSSQTYRFKASALTNTTSNAKVDEKAHVGMPFEKTTLFPFVQEERHTMSRSQYTSGMSDGTHPASNSSERGVLALTHTFLRRSQFIRSMSEDTHPATNSSERELDLPTRQFRSRSQYTSSMSHDTHPASNSSEREQVTPPSNMSVGRDDSSGTGGSESNKPEPTFVLSSGRLSKTQGKSEAQLGKRPPTIDDDFDQYFAQLML</sequence>
<feature type="region of interest" description="Disordered" evidence="1">
    <location>
        <begin position="1"/>
        <end position="134"/>
    </location>
</feature>
<feature type="region of interest" description="Disordered" evidence="1">
    <location>
        <begin position="167"/>
        <end position="192"/>
    </location>
</feature>
<protein>
    <recommendedName>
        <fullName evidence="4">Far-red elongated hypocotyl 1</fullName>
    </recommendedName>
</protein>
<feature type="compositionally biased region" description="Basic and acidic residues" evidence="1">
    <location>
        <begin position="315"/>
        <end position="326"/>
    </location>
</feature>
<feature type="region of interest" description="Disordered" evidence="1">
    <location>
        <begin position="417"/>
        <end position="439"/>
    </location>
</feature>
<feature type="compositionally biased region" description="Polar residues" evidence="1">
    <location>
        <begin position="537"/>
        <end position="550"/>
    </location>
</feature>
<accession>A0A176VWS7</accession>
<feature type="region of interest" description="Disordered" evidence="1">
    <location>
        <begin position="302"/>
        <end position="326"/>
    </location>
</feature>
<dbReference type="AlphaFoldDB" id="A0A176VWS7"/>
<feature type="compositionally biased region" description="Basic residues" evidence="1">
    <location>
        <begin position="93"/>
        <end position="102"/>
    </location>
</feature>
<keyword evidence="3" id="KW-1185">Reference proteome</keyword>
<evidence type="ECO:0008006" key="4">
    <source>
        <dbReference type="Google" id="ProtNLM"/>
    </source>
</evidence>
<feature type="compositionally biased region" description="Polar residues" evidence="1">
    <location>
        <begin position="181"/>
        <end position="190"/>
    </location>
</feature>
<comment type="caution">
    <text evidence="2">The sequence shown here is derived from an EMBL/GenBank/DDBJ whole genome shotgun (WGS) entry which is preliminary data.</text>
</comment>
<dbReference type="Proteomes" id="UP000077202">
    <property type="component" value="Unassembled WGS sequence"/>
</dbReference>
<organism evidence="2 3">
    <name type="scientific">Marchantia polymorpha subsp. ruderalis</name>
    <dbReference type="NCBI Taxonomy" id="1480154"/>
    <lineage>
        <taxon>Eukaryota</taxon>
        <taxon>Viridiplantae</taxon>
        <taxon>Streptophyta</taxon>
        <taxon>Embryophyta</taxon>
        <taxon>Marchantiophyta</taxon>
        <taxon>Marchantiopsida</taxon>
        <taxon>Marchantiidae</taxon>
        <taxon>Marchantiales</taxon>
        <taxon>Marchantiaceae</taxon>
        <taxon>Marchantia</taxon>
    </lineage>
</organism>
<proteinExistence type="predicted"/>
<feature type="compositionally biased region" description="Basic and acidic residues" evidence="1">
    <location>
        <begin position="47"/>
        <end position="57"/>
    </location>
</feature>
<name>A0A176VWS7_MARPO</name>
<feature type="compositionally biased region" description="Basic and acidic residues" evidence="1">
    <location>
        <begin position="460"/>
        <end position="477"/>
    </location>
</feature>
<evidence type="ECO:0000313" key="2">
    <source>
        <dbReference type="EMBL" id="OAE24336.1"/>
    </source>
</evidence>
<evidence type="ECO:0000313" key="3">
    <source>
        <dbReference type="Proteomes" id="UP000077202"/>
    </source>
</evidence>
<evidence type="ECO:0000256" key="1">
    <source>
        <dbReference type="SAM" id="MobiDB-lite"/>
    </source>
</evidence>
<gene>
    <name evidence="2" type="ORF">AXG93_4343s1010</name>
</gene>
<feature type="compositionally biased region" description="Polar residues" evidence="1">
    <location>
        <begin position="484"/>
        <end position="502"/>
    </location>
</feature>